<evidence type="ECO:0000313" key="2">
    <source>
        <dbReference type="WBParaSite" id="ES5_v2.g11084.t1"/>
    </source>
</evidence>
<organism evidence="1 2">
    <name type="scientific">Panagrolaimus sp. ES5</name>
    <dbReference type="NCBI Taxonomy" id="591445"/>
    <lineage>
        <taxon>Eukaryota</taxon>
        <taxon>Metazoa</taxon>
        <taxon>Ecdysozoa</taxon>
        <taxon>Nematoda</taxon>
        <taxon>Chromadorea</taxon>
        <taxon>Rhabditida</taxon>
        <taxon>Tylenchina</taxon>
        <taxon>Panagrolaimomorpha</taxon>
        <taxon>Panagrolaimoidea</taxon>
        <taxon>Panagrolaimidae</taxon>
        <taxon>Panagrolaimus</taxon>
    </lineage>
</organism>
<dbReference type="Proteomes" id="UP000887579">
    <property type="component" value="Unplaced"/>
</dbReference>
<evidence type="ECO:0000313" key="1">
    <source>
        <dbReference type="Proteomes" id="UP000887579"/>
    </source>
</evidence>
<protein>
    <submittedName>
        <fullName evidence="2">Uncharacterized protein</fullName>
    </submittedName>
</protein>
<accession>A0AC34F282</accession>
<dbReference type="WBParaSite" id="ES5_v2.g11084.t1">
    <property type="protein sequence ID" value="ES5_v2.g11084.t1"/>
    <property type="gene ID" value="ES5_v2.g11084"/>
</dbReference>
<sequence length="190" mass="20522">MFFEMKKKLIHDVILGYTASKTTSIKASANNNNKDNNNNNINVPDANNNNNGGGQTKSQKHVATPNSPVTTNGGETPVGTPATPNDGQQGGGGGGGGTKDKSLTVDKPTKDEKDGATKDTNDTKDKEDSFENHKPVIRDAKRADEIKKHGPVDQKRKDYKTLRYDIPSSDFDKSLGLPNLEEKEKQEAGK</sequence>
<proteinExistence type="predicted"/>
<reference evidence="2" key="1">
    <citation type="submission" date="2022-11" db="UniProtKB">
        <authorList>
            <consortium name="WormBaseParasite"/>
        </authorList>
    </citation>
    <scope>IDENTIFICATION</scope>
</reference>
<name>A0AC34F282_9BILA</name>